<organism evidence="1 2">
    <name type="scientific">Terriglobus saanensis (strain ATCC BAA-1853 / DSM 23119 / SP1PR4)</name>
    <dbReference type="NCBI Taxonomy" id="401053"/>
    <lineage>
        <taxon>Bacteria</taxon>
        <taxon>Pseudomonadati</taxon>
        <taxon>Acidobacteriota</taxon>
        <taxon>Terriglobia</taxon>
        <taxon>Terriglobales</taxon>
        <taxon>Acidobacteriaceae</taxon>
        <taxon>Terriglobus</taxon>
    </lineage>
</organism>
<proteinExistence type="predicted"/>
<dbReference type="KEGG" id="tsa:AciPR4_0414"/>
<dbReference type="AlphaFoldDB" id="E8V2B6"/>
<keyword evidence="2" id="KW-1185">Reference proteome</keyword>
<protein>
    <recommendedName>
        <fullName evidence="3">Carbohydrate-binding protein</fullName>
    </recommendedName>
</protein>
<evidence type="ECO:0000313" key="2">
    <source>
        <dbReference type="Proteomes" id="UP000006844"/>
    </source>
</evidence>
<dbReference type="OrthoDB" id="5572942at2"/>
<dbReference type="HOGENOM" id="CLU_138473_0_0_0"/>
<sequence>MRKSVVSPKNNTPESPSAAWMDLDALASATMTSEDEAHPLERAITSGTAGGWRASTPGVQVIRFTFDTPKTVKRVRLAFKEEAKERSQEFALVAILRPEVRKEIVRQQWGFSPGGSTIEVEDYTVDLNEVVALELTIDPGRHDKTVFATLESIQVA</sequence>
<dbReference type="RefSeq" id="WP_013566982.1">
    <property type="nucleotide sequence ID" value="NC_014963.1"/>
</dbReference>
<evidence type="ECO:0008006" key="3">
    <source>
        <dbReference type="Google" id="ProtNLM"/>
    </source>
</evidence>
<dbReference type="eggNOG" id="COG5156">
    <property type="taxonomic scope" value="Bacteria"/>
</dbReference>
<reference evidence="1 2" key="1">
    <citation type="journal article" date="2012" name="Stand. Genomic Sci.">
        <title>Complete genome sequence of Terriglobus saanensis type strain SP1PR4(T), an Acidobacteria from tundra soil.</title>
        <authorList>
            <person name="Rawat S.R."/>
            <person name="Mannisto M.K."/>
            <person name="Starovoytov V."/>
            <person name="Goodwin L."/>
            <person name="Nolan M."/>
            <person name="Hauser L."/>
            <person name="Land M."/>
            <person name="Davenport K.W."/>
            <person name="Woyke T."/>
            <person name="Haggblom M.M."/>
        </authorList>
    </citation>
    <scope>NUCLEOTIDE SEQUENCE</scope>
    <source>
        <strain evidence="2">ATCC BAA-1853 / DSM 23119 / SP1PR4</strain>
    </source>
</reference>
<gene>
    <name evidence="1" type="ordered locus">AciPR4_0414</name>
</gene>
<dbReference type="STRING" id="401053.AciPR4_0414"/>
<dbReference type="EMBL" id="CP002467">
    <property type="protein sequence ID" value="ADV81249.1"/>
    <property type="molecule type" value="Genomic_DNA"/>
</dbReference>
<accession>E8V2B6</accession>
<evidence type="ECO:0000313" key="1">
    <source>
        <dbReference type="EMBL" id="ADV81249.1"/>
    </source>
</evidence>
<dbReference type="Proteomes" id="UP000006844">
    <property type="component" value="Chromosome"/>
</dbReference>
<name>E8V2B6_TERSS</name>